<organism evidence="2">
    <name type="scientific">Hemiselmis tepida</name>
    <dbReference type="NCBI Taxonomy" id="464990"/>
    <lineage>
        <taxon>Eukaryota</taxon>
        <taxon>Cryptophyceae</taxon>
        <taxon>Cryptomonadales</taxon>
        <taxon>Hemiselmidaceae</taxon>
        <taxon>Hemiselmis</taxon>
    </lineage>
</organism>
<evidence type="ECO:0000256" key="1">
    <source>
        <dbReference type="SAM" id="MobiDB-lite"/>
    </source>
</evidence>
<proteinExistence type="predicted"/>
<feature type="compositionally biased region" description="Polar residues" evidence="1">
    <location>
        <begin position="161"/>
        <end position="173"/>
    </location>
</feature>
<feature type="region of interest" description="Disordered" evidence="1">
    <location>
        <begin position="1"/>
        <end position="37"/>
    </location>
</feature>
<dbReference type="EMBL" id="HBFN01001225">
    <property type="protein sequence ID" value="CAD8777445.1"/>
    <property type="molecule type" value="Transcribed_RNA"/>
</dbReference>
<reference evidence="2" key="1">
    <citation type="submission" date="2021-01" db="EMBL/GenBank/DDBJ databases">
        <authorList>
            <person name="Corre E."/>
            <person name="Pelletier E."/>
            <person name="Niang G."/>
            <person name="Scheremetjew M."/>
            <person name="Finn R."/>
            <person name="Kale V."/>
            <person name="Holt S."/>
            <person name="Cochrane G."/>
            <person name="Meng A."/>
            <person name="Brown T."/>
            <person name="Cohen L."/>
        </authorList>
    </citation>
    <scope>NUCLEOTIDE SEQUENCE</scope>
    <source>
        <strain evidence="2">CCMP443</strain>
    </source>
</reference>
<gene>
    <name evidence="2" type="ORF">HTEP1355_LOCUS781</name>
</gene>
<evidence type="ECO:0000313" key="2">
    <source>
        <dbReference type="EMBL" id="CAD8777445.1"/>
    </source>
</evidence>
<protein>
    <submittedName>
        <fullName evidence="2">Uncharacterized protein</fullName>
    </submittedName>
</protein>
<feature type="compositionally biased region" description="Basic and acidic residues" evidence="1">
    <location>
        <begin position="146"/>
        <end position="157"/>
    </location>
</feature>
<dbReference type="AlphaFoldDB" id="A0A7S0V180"/>
<name>A0A7S0V180_9CRYP</name>
<accession>A0A7S0V180</accession>
<feature type="region of interest" description="Disordered" evidence="1">
    <location>
        <begin position="145"/>
        <end position="202"/>
    </location>
</feature>
<sequence length="202" mass="23394">MSRLSARGTKKQPSRSQLQQRENGFSTSSAPAPLPTYDALRDANLRQHFESRGVQRFLQQKGWVDKQGRIIDLDKYRSKLNIIEQEFRYAEKTEFWRLKEEDQMRRDIQIKRERALQEAKRQDRARAIKEENRIRKGIILVARNAVKPEEKMPEQHLDVSQGETPQPQATQSDSDGEGGPEDYHGDAPQGGFFVTQQDTKDA</sequence>
<feature type="compositionally biased region" description="Polar residues" evidence="1">
    <location>
        <begin position="14"/>
        <end position="30"/>
    </location>
</feature>